<evidence type="ECO:0000259" key="8">
    <source>
        <dbReference type="SMART" id="SM00650"/>
    </source>
</evidence>
<dbReference type="SUPFAM" id="SSF53335">
    <property type="entry name" value="S-adenosyl-L-methionine-dependent methyltransferases"/>
    <property type="match status" value="1"/>
</dbReference>
<evidence type="ECO:0000256" key="1">
    <source>
        <dbReference type="ARBA" id="ARBA00022603"/>
    </source>
</evidence>
<feature type="region of interest" description="Disordered" evidence="7">
    <location>
        <begin position="161"/>
        <end position="231"/>
    </location>
</feature>
<feature type="binding site" evidence="5">
    <location>
        <position position="1"/>
    </location>
    <ligand>
        <name>S-adenosyl-L-methionine</name>
        <dbReference type="ChEBI" id="CHEBI:59789"/>
    </ligand>
</feature>
<dbReference type="PROSITE" id="PS51689">
    <property type="entry name" value="SAM_RNA_A_N6_MT"/>
    <property type="match status" value="1"/>
</dbReference>
<evidence type="ECO:0000256" key="3">
    <source>
        <dbReference type="ARBA" id="ARBA00022691"/>
    </source>
</evidence>
<feature type="compositionally biased region" description="Low complexity" evidence="7">
    <location>
        <begin position="161"/>
        <end position="190"/>
    </location>
</feature>
<evidence type="ECO:0000256" key="6">
    <source>
        <dbReference type="RuleBase" id="RU362106"/>
    </source>
</evidence>
<dbReference type="STRING" id="145388.A0A0D2MDC1"/>
<accession>A0A0D2MDC1</accession>
<dbReference type="Gene3D" id="1.10.8.480">
    <property type="match status" value="1"/>
</dbReference>
<organism evidence="9 10">
    <name type="scientific">Monoraphidium neglectum</name>
    <dbReference type="NCBI Taxonomy" id="145388"/>
    <lineage>
        <taxon>Eukaryota</taxon>
        <taxon>Viridiplantae</taxon>
        <taxon>Chlorophyta</taxon>
        <taxon>core chlorophytes</taxon>
        <taxon>Chlorophyceae</taxon>
        <taxon>CS clade</taxon>
        <taxon>Sphaeropleales</taxon>
        <taxon>Selenastraceae</taxon>
        <taxon>Monoraphidium</taxon>
    </lineage>
</organism>
<keyword evidence="10" id="KW-1185">Reference proteome</keyword>
<dbReference type="Gene3D" id="3.40.50.150">
    <property type="entry name" value="Vaccinia Virus protein VP39"/>
    <property type="match status" value="1"/>
</dbReference>
<dbReference type="RefSeq" id="XP_013897781.1">
    <property type="nucleotide sequence ID" value="XM_014042327.1"/>
</dbReference>
<protein>
    <recommendedName>
        <fullName evidence="6">rRNA adenine N(6)-methyltransferase</fullName>
        <ecNumber evidence="6">2.1.1.-</ecNumber>
    </recommendedName>
</protein>
<evidence type="ECO:0000313" key="9">
    <source>
        <dbReference type="EMBL" id="KIY98761.1"/>
    </source>
</evidence>
<dbReference type="SMART" id="SM00650">
    <property type="entry name" value="rADc"/>
    <property type="match status" value="1"/>
</dbReference>
<evidence type="ECO:0000256" key="5">
    <source>
        <dbReference type="PROSITE-ProRule" id="PRU01026"/>
    </source>
</evidence>
<dbReference type="Proteomes" id="UP000054498">
    <property type="component" value="Unassembled WGS sequence"/>
</dbReference>
<reference evidence="9 10" key="1">
    <citation type="journal article" date="2013" name="BMC Genomics">
        <title>Reconstruction of the lipid metabolism for the microalga Monoraphidium neglectum from its genome sequence reveals characteristics suitable for biofuel production.</title>
        <authorList>
            <person name="Bogen C."/>
            <person name="Al-Dilaimi A."/>
            <person name="Albersmeier A."/>
            <person name="Wichmann J."/>
            <person name="Grundmann M."/>
            <person name="Rupp O."/>
            <person name="Lauersen K.J."/>
            <person name="Blifernez-Klassen O."/>
            <person name="Kalinowski J."/>
            <person name="Goesmann A."/>
            <person name="Mussgnug J.H."/>
            <person name="Kruse O."/>
        </authorList>
    </citation>
    <scope>NUCLEOTIDE SEQUENCE [LARGE SCALE GENOMIC DNA]</scope>
    <source>
        <strain evidence="9 10">SAG 48.87</strain>
    </source>
</reference>
<feature type="binding site" evidence="5">
    <location>
        <position position="14"/>
    </location>
    <ligand>
        <name>S-adenosyl-L-methionine</name>
        <dbReference type="ChEBI" id="CHEBI:59789"/>
    </ligand>
</feature>
<dbReference type="GO" id="GO:0003723">
    <property type="term" value="F:RNA binding"/>
    <property type="evidence" value="ECO:0007669"/>
    <property type="project" value="UniProtKB-UniRule"/>
</dbReference>
<keyword evidence="3 5" id="KW-0949">S-adenosyl-L-methionine</keyword>
<dbReference type="InterPro" id="IPR029063">
    <property type="entry name" value="SAM-dependent_MTases_sf"/>
</dbReference>
<dbReference type="EC" id="2.1.1.-" evidence="6"/>
<name>A0A0D2MDC1_9CHLO</name>
<evidence type="ECO:0000313" key="10">
    <source>
        <dbReference type="Proteomes" id="UP000054498"/>
    </source>
</evidence>
<evidence type="ECO:0000256" key="2">
    <source>
        <dbReference type="ARBA" id="ARBA00022679"/>
    </source>
</evidence>
<dbReference type="KEGG" id="mng:MNEG_9198"/>
<evidence type="ECO:0000256" key="7">
    <source>
        <dbReference type="SAM" id="MobiDB-lite"/>
    </source>
</evidence>
<comment type="similarity">
    <text evidence="5 6">Belongs to the class I-like SAM-binding methyltransferase superfamily. rRNA adenine N(6)-methyltransferase family.</text>
</comment>
<evidence type="ECO:0000256" key="4">
    <source>
        <dbReference type="ARBA" id="ARBA00022884"/>
    </source>
</evidence>
<dbReference type="InterPro" id="IPR020598">
    <property type="entry name" value="rRNA_Ade_methylase_Trfase_N"/>
</dbReference>
<feature type="domain" description="Ribosomal RNA adenine methylase transferase N-terminal" evidence="8">
    <location>
        <begin position="1"/>
        <end position="99"/>
    </location>
</feature>
<dbReference type="PANTHER" id="PTHR11727:SF7">
    <property type="entry name" value="DIMETHYLADENOSINE TRANSFERASE-RELATED"/>
    <property type="match status" value="1"/>
</dbReference>
<keyword evidence="2 5" id="KW-0808">Transferase</keyword>
<feature type="compositionally biased region" description="Gly residues" evidence="7">
    <location>
        <begin position="202"/>
        <end position="227"/>
    </location>
</feature>
<dbReference type="GeneID" id="25742073"/>
<sequence>MKTDLPYFDLCVANIPYNISSPLTFKLLAHRPAFRAAIIMYQHEFAMRLVARPGESAYSRLAVNTQLLARVNHLLKVGKNNFRPPPKVDSSVVRIEPRHPPPPVPLLEWDGMVRLAFGRKNRTLGAAFKNNRTLAALEDNYNTMRALNMGNAAAATAAAGAGAPQQQQQQQWAAALAAAAPMDASDGEASGSDEEAEEGMDLDGGGGGGAGPSGKGPRSGGRPGGKGRVSAEFKGTVARILEATGFEQMRPAKMTQDDFLRLLASFNAEGIHFC</sequence>
<dbReference type="AlphaFoldDB" id="A0A0D2MDC1"/>
<dbReference type="OrthoDB" id="74991at2759"/>
<dbReference type="GO" id="GO:0000179">
    <property type="term" value="F:rRNA (adenine-N6,N6-)-dimethyltransferase activity"/>
    <property type="evidence" value="ECO:0007669"/>
    <property type="project" value="UniProtKB-UniRule"/>
</dbReference>
<keyword evidence="1 5" id="KW-0489">Methyltransferase</keyword>
<dbReference type="Pfam" id="PF00398">
    <property type="entry name" value="RrnaAD"/>
    <property type="match status" value="1"/>
</dbReference>
<keyword evidence="6" id="KW-0698">rRNA processing</keyword>
<keyword evidence="4 5" id="KW-0694">RNA-binding</keyword>
<gene>
    <name evidence="9" type="ORF">MNEG_9198</name>
</gene>
<comment type="caution">
    <text evidence="5">Lacks conserved residue(s) required for the propagation of feature annotation.</text>
</comment>
<dbReference type="EMBL" id="KK102071">
    <property type="protein sequence ID" value="KIY98761.1"/>
    <property type="molecule type" value="Genomic_DNA"/>
</dbReference>
<feature type="compositionally biased region" description="Acidic residues" evidence="7">
    <location>
        <begin position="191"/>
        <end position="201"/>
    </location>
</feature>
<dbReference type="InterPro" id="IPR001737">
    <property type="entry name" value="KsgA/Erm"/>
</dbReference>
<dbReference type="PANTHER" id="PTHR11727">
    <property type="entry name" value="DIMETHYLADENOSINE TRANSFERASE"/>
    <property type="match status" value="1"/>
</dbReference>
<proteinExistence type="inferred from homology"/>